<feature type="compositionally biased region" description="Basic and acidic residues" evidence="17">
    <location>
        <begin position="198"/>
        <end position="210"/>
    </location>
</feature>
<feature type="transmembrane region" description="Helical" evidence="18">
    <location>
        <begin position="72"/>
        <end position="95"/>
    </location>
</feature>
<feature type="transmembrane region" description="Helical" evidence="18">
    <location>
        <begin position="101"/>
        <end position="127"/>
    </location>
</feature>
<dbReference type="FunFam" id="1.20.1420.30:FF:000009">
    <property type="entry name" value="sodium/potassium/calcium exchanger 5 isoform X2"/>
    <property type="match status" value="1"/>
</dbReference>
<keyword evidence="8" id="KW-0732">Signal</keyword>
<keyword evidence="15 18" id="KW-0472">Membrane</keyword>
<reference evidence="20" key="1">
    <citation type="submission" date="2022-01" db="EMBL/GenBank/DDBJ databases">
        <authorList>
            <person name="King R."/>
        </authorList>
    </citation>
    <scope>NUCLEOTIDE SEQUENCE</scope>
</reference>
<evidence type="ECO:0000256" key="8">
    <source>
        <dbReference type="ARBA" id="ARBA00022729"/>
    </source>
</evidence>
<evidence type="ECO:0000256" key="5">
    <source>
        <dbReference type="ARBA" id="ARBA00022538"/>
    </source>
</evidence>
<dbReference type="PANTHER" id="PTHR10846">
    <property type="entry name" value="SODIUM/POTASSIUM/CALCIUM EXCHANGER"/>
    <property type="match status" value="1"/>
</dbReference>
<evidence type="ECO:0000256" key="18">
    <source>
        <dbReference type="SAM" id="Phobius"/>
    </source>
</evidence>
<feature type="transmembrane region" description="Helical" evidence="18">
    <location>
        <begin position="164"/>
        <end position="183"/>
    </location>
</feature>
<feature type="domain" description="Sodium/calcium exchanger membrane region" evidence="19">
    <location>
        <begin position="267"/>
        <end position="414"/>
    </location>
</feature>
<keyword evidence="13" id="KW-0915">Sodium</keyword>
<keyword evidence="14" id="KW-0406">Ion transport</keyword>
<keyword evidence="11" id="KW-0630">Potassium</keyword>
<dbReference type="EMBL" id="OU900096">
    <property type="protein sequence ID" value="CAG9859944.1"/>
    <property type="molecule type" value="Genomic_DNA"/>
</dbReference>
<evidence type="ECO:0000256" key="16">
    <source>
        <dbReference type="ARBA" id="ARBA00023201"/>
    </source>
</evidence>
<keyword evidence="7 18" id="KW-0812">Transmembrane</keyword>
<accession>A0A9N9TT24</accession>
<evidence type="ECO:0000256" key="12">
    <source>
        <dbReference type="ARBA" id="ARBA00022989"/>
    </source>
</evidence>
<keyword evidence="12 18" id="KW-1133">Transmembrane helix</keyword>
<dbReference type="InterPro" id="IPR044880">
    <property type="entry name" value="NCX_ion-bd_dom_sf"/>
</dbReference>
<feature type="transmembrane region" description="Helical" evidence="18">
    <location>
        <begin position="398"/>
        <end position="417"/>
    </location>
</feature>
<comment type="similarity">
    <text evidence="2">Belongs to the Ca(2+):cation antiporter (CaCA) (TC 2.A.19) family. SLC24A subfamily.</text>
</comment>
<keyword evidence="10" id="KW-0769">Symport</keyword>
<evidence type="ECO:0000256" key="2">
    <source>
        <dbReference type="ARBA" id="ARBA00005364"/>
    </source>
</evidence>
<keyword evidence="21" id="KW-1185">Reference proteome</keyword>
<organism evidence="20 21">
    <name type="scientific">Phyllotreta striolata</name>
    <name type="common">Striped flea beetle</name>
    <name type="synonym">Crioceris striolata</name>
    <dbReference type="NCBI Taxonomy" id="444603"/>
    <lineage>
        <taxon>Eukaryota</taxon>
        <taxon>Metazoa</taxon>
        <taxon>Ecdysozoa</taxon>
        <taxon>Arthropoda</taxon>
        <taxon>Hexapoda</taxon>
        <taxon>Insecta</taxon>
        <taxon>Pterygota</taxon>
        <taxon>Neoptera</taxon>
        <taxon>Endopterygota</taxon>
        <taxon>Coleoptera</taxon>
        <taxon>Polyphaga</taxon>
        <taxon>Cucujiformia</taxon>
        <taxon>Chrysomeloidea</taxon>
        <taxon>Chrysomelidae</taxon>
        <taxon>Galerucinae</taxon>
        <taxon>Alticini</taxon>
        <taxon>Phyllotreta</taxon>
    </lineage>
</organism>
<evidence type="ECO:0000256" key="17">
    <source>
        <dbReference type="SAM" id="MobiDB-lite"/>
    </source>
</evidence>
<dbReference type="InterPro" id="IPR004837">
    <property type="entry name" value="NaCa_Exmemb"/>
</dbReference>
<evidence type="ECO:0000256" key="11">
    <source>
        <dbReference type="ARBA" id="ARBA00022958"/>
    </source>
</evidence>
<feature type="transmembrane region" description="Helical" evidence="18">
    <location>
        <begin position="263"/>
        <end position="287"/>
    </location>
</feature>
<keyword evidence="4" id="KW-0050">Antiport</keyword>
<keyword evidence="6" id="KW-0109">Calcium transport</keyword>
<name>A0A9N9TT24_PHYSR</name>
<dbReference type="OrthoDB" id="2127281at2759"/>
<comment type="subcellular location">
    <subcellularLocation>
        <location evidence="1">Membrane</location>
        <topology evidence="1">Multi-pass membrane protein</topology>
    </subcellularLocation>
</comment>
<dbReference type="AlphaFoldDB" id="A0A9N9TT24"/>
<feature type="transmembrane region" description="Helical" evidence="18">
    <location>
        <begin position="334"/>
        <end position="352"/>
    </location>
</feature>
<dbReference type="GO" id="GO:0008273">
    <property type="term" value="F:calcium, potassium:sodium antiporter activity"/>
    <property type="evidence" value="ECO:0007669"/>
    <property type="project" value="TreeGrafter"/>
</dbReference>
<dbReference type="GO" id="GO:0005262">
    <property type="term" value="F:calcium channel activity"/>
    <property type="evidence" value="ECO:0007669"/>
    <property type="project" value="TreeGrafter"/>
</dbReference>
<dbReference type="Proteomes" id="UP001153712">
    <property type="component" value="Chromosome 3"/>
</dbReference>
<feature type="transmembrane region" description="Helical" evidence="18">
    <location>
        <begin position="299"/>
        <end position="322"/>
    </location>
</feature>
<evidence type="ECO:0000256" key="4">
    <source>
        <dbReference type="ARBA" id="ARBA00022449"/>
    </source>
</evidence>
<evidence type="ECO:0000256" key="3">
    <source>
        <dbReference type="ARBA" id="ARBA00022448"/>
    </source>
</evidence>
<evidence type="ECO:0000256" key="15">
    <source>
        <dbReference type="ARBA" id="ARBA00023136"/>
    </source>
</evidence>
<evidence type="ECO:0000256" key="10">
    <source>
        <dbReference type="ARBA" id="ARBA00022847"/>
    </source>
</evidence>
<dbReference type="GO" id="GO:0015293">
    <property type="term" value="F:symporter activity"/>
    <property type="evidence" value="ECO:0007669"/>
    <property type="project" value="UniProtKB-KW"/>
</dbReference>
<evidence type="ECO:0000313" key="20">
    <source>
        <dbReference type="EMBL" id="CAG9859944.1"/>
    </source>
</evidence>
<protein>
    <recommendedName>
        <fullName evidence="19">Sodium/calcium exchanger membrane region domain-containing protein</fullName>
    </recommendedName>
</protein>
<keyword evidence="9" id="KW-0106">Calcium</keyword>
<keyword evidence="5" id="KW-0633">Potassium transport</keyword>
<sequence>MMQSVLEINCTPPAVDEFPVELFSTQQLVNGAIVVPVLLTVYSFIAIAIVCDEYFVPVVEKICTDLNVPSDIGGATFMAIATAAPELFINIVGTFVTKGDIGLGTIVGSAVFNNLAVTACCGLTLAIIGAEIQLERWSITRDSLVYGVSACLLIVFLNNEKIEWFEAMILVLLYIAYIVFLVFDKKIQTLVKRKHPSEESGKQEDAPKVEDGDEESNDNETTSVWKFPSKSNCFSQGAWVINWPINFAFFVTIPSGEKLKSKVWISLAFLMCIIWIGILSYVLSWMITIIGDTLRIPDSVMGITFLAIGAGVPEAASSIAVVKHGNGAMGISNSLGSNTLDILLCLGLPWLLKSSLASDNKWVNINSSGLQYSAFSLLVTLVAFYLAIWVNKFKLNKWVGLYTLIVYLIFIVFASLIELNVFFEVNLPTCRK</sequence>
<evidence type="ECO:0000256" key="14">
    <source>
        <dbReference type="ARBA" id="ARBA00023065"/>
    </source>
</evidence>
<feature type="domain" description="Sodium/calcium exchanger membrane region" evidence="19">
    <location>
        <begin position="38"/>
        <end position="182"/>
    </location>
</feature>
<dbReference type="Gene3D" id="1.20.1420.30">
    <property type="entry name" value="NCX, central ion-binding region"/>
    <property type="match status" value="2"/>
</dbReference>
<keyword evidence="3" id="KW-0813">Transport</keyword>
<keyword evidence="16" id="KW-0739">Sodium transport</keyword>
<evidence type="ECO:0000259" key="19">
    <source>
        <dbReference type="Pfam" id="PF01699"/>
    </source>
</evidence>
<feature type="transmembrane region" description="Helical" evidence="18">
    <location>
        <begin position="28"/>
        <end position="51"/>
    </location>
</feature>
<feature type="transmembrane region" description="Helical" evidence="18">
    <location>
        <begin position="372"/>
        <end position="391"/>
    </location>
</feature>
<feature type="region of interest" description="Disordered" evidence="17">
    <location>
        <begin position="198"/>
        <end position="223"/>
    </location>
</feature>
<evidence type="ECO:0000256" key="13">
    <source>
        <dbReference type="ARBA" id="ARBA00023053"/>
    </source>
</evidence>
<evidence type="ECO:0000256" key="9">
    <source>
        <dbReference type="ARBA" id="ARBA00022837"/>
    </source>
</evidence>
<dbReference type="NCBIfam" id="TIGR00367">
    <property type="entry name" value="calcium/sodium antiporter"/>
    <property type="match status" value="1"/>
</dbReference>
<gene>
    <name evidence="20" type="ORF">PHYEVI_LOCUS6303</name>
</gene>
<dbReference type="GO" id="GO:0006874">
    <property type="term" value="P:intracellular calcium ion homeostasis"/>
    <property type="evidence" value="ECO:0007669"/>
    <property type="project" value="TreeGrafter"/>
</dbReference>
<dbReference type="PANTHER" id="PTHR10846:SF73">
    <property type="entry name" value="SODIUM_CALCIUM EXCHANGER MEMBRANE REGION DOMAIN-CONTAINING PROTEIN"/>
    <property type="match status" value="1"/>
</dbReference>
<dbReference type="Pfam" id="PF01699">
    <property type="entry name" value="Na_Ca_ex"/>
    <property type="match status" value="2"/>
</dbReference>
<evidence type="ECO:0000256" key="6">
    <source>
        <dbReference type="ARBA" id="ARBA00022568"/>
    </source>
</evidence>
<dbReference type="InterPro" id="IPR004481">
    <property type="entry name" value="K/Na/Ca-exchanger"/>
</dbReference>
<evidence type="ECO:0000256" key="1">
    <source>
        <dbReference type="ARBA" id="ARBA00004141"/>
    </source>
</evidence>
<dbReference type="GO" id="GO:0005886">
    <property type="term" value="C:plasma membrane"/>
    <property type="evidence" value="ECO:0007669"/>
    <property type="project" value="TreeGrafter"/>
</dbReference>
<evidence type="ECO:0000256" key="7">
    <source>
        <dbReference type="ARBA" id="ARBA00022692"/>
    </source>
</evidence>
<evidence type="ECO:0000313" key="21">
    <source>
        <dbReference type="Proteomes" id="UP001153712"/>
    </source>
</evidence>
<proteinExistence type="inferred from homology"/>